<dbReference type="Pfam" id="PF00254">
    <property type="entry name" value="FKBP_C"/>
    <property type="match status" value="1"/>
</dbReference>
<comment type="catalytic activity">
    <reaction evidence="1">
        <text>[protein]-peptidylproline (omega=180) = [protein]-peptidylproline (omega=0)</text>
        <dbReference type="Rhea" id="RHEA:16237"/>
        <dbReference type="Rhea" id="RHEA-COMP:10747"/>
        <dbReference type="Rhea" id="RHEA-COMP:10748"/>
        <dbReference type="ChEBI" id="CHEBI:83833"/>
        <dbReference type="ChEBI" id="CHEBI:83834"/>
        <dbReference type="EC" id="5.2.1.8"/>
    </reaction>
</comment>
<dbReference type="Gene3D" id="3.10.50.40">
    <property type="match status" value="1"/>
</dbReference>
<dbReference type="PANTHER" id="PTHR44927:SF1">
    <property type="entry name" value="FK506-BINDING PROTEIN 15"/>
    <property type="match status" value="1"/>
</dbReference>
<feature type="region of interest" description="Disordered" evidence="2">
    <location>
        <begin position="361"/>
        <end position="411"/>
    </location>
</feature>
<feature type="region of interest" description="Disordered" evidence="2">
    <location>
        <begin position="634"/>
        <end position="655"/>
    </location>
</feature>
<dbReference type="EC" id="5.2.1.8" evidence="1"/>
<dbReference type="SUPFAM" id="SSF54534">
    <property type="entry name" value="FKBP-like"/>
    <property type="match status" value="1"/>
</dbReference>
<feature type="compositionally biased region" description="Low complexity" evidence="2">
    <location>
        <begin position="926"/>
        <end position="938"/>
    </location>
</feature>
<dbReference type="InterPro" id="IPR056598">
    <property type="entry name" value="FKBP-15_dom"/>
</dbReference>
<dbReference type="PROSITE" id="PS50059">
    <property type="entry name" value="FKBP_PPIASE"/>
    <property type="match status" value="1"/>
</dbReference>
<feature type="compositionally biased region" description="Basic and acidic residues" evidence="2">
    <location>
        <begin position="298"/>
        <end position="317"/>
    </location>
</feature>
<evidence type="ECO:0000259" key="3">
    <source>
        <dbReference type="PROSITE" id="PS50059"/>
    </source>
</evidence>
<reference evidence="4" key="1">
    <citation type="submission" date="2016-02" db="EMBL/GenBank/DDBJ databases">
        <title>RNAseq analyses of the midgut from blood- or serum-fed Ixodes ricinus ticks.</title>
        <authorList>
            <person name="Perner J."/>
            <person name="Provaznik J."/>
            <person name="Schrenkova J."/>
            <person name="Urbanova V."/>
            <person name="Ribeiro J.M."/>
            <person name="Kopacek P."/>
        </authorList>
    </citation>
    <scope>NUCLEOTIDE SEQUENCE</scope>
    <source>
        <tissue evidence="4">Gut</tissue>
    </source>
</reference>
<evidence type="ECO:0000313" key="4">
    <source>
        <dbReference type="EMBL" id="JAP73072.1"/>
    </source>
</evidence>
<dbReference type="AlphaFoldDB" id="A0A131Y3M6"/>
<name>A0A131Y3M6_IXORI</name>
<feature type="region of interest" description="Disordered" evidence="2">
    <location>
        <begin position="925"/>
        <end position="1115"/>
    </location>
</feature>
<evidence type="ECO:0000256" key="1">
    <source>
        <dbReference type="PROSITE-ProRule" id="PRU00277"/>
    </source>
</evidence>
<feature type="domain" description="PPIase FKBP-type" evidence="3">
    <location>
        <begin position="188"/>
        <end position="280"/>
    </location>
</feature>
<dbReference type="InterPro" id="IPR046357">
    <property type="entry name" value="PPIase_dom_sf"/>
</dbReference>
<dbReference type="Pfam" id="PF23649">
    <property type="entry name" value="FKBP15"/>
    <property type="match status" value="1"/>
</dbReference>
<accession>A0A131Y3M6</accession>
<sequence length="1115" mass="121218">MLLGNDDDDLDFAVQPGSSKLAKLFTDTEAAKADNSSLTYTPPRQPSNKNVDAQNAGSLSLLHATAVQAFKYENGKPVNQGKLGAAILGHHESTLYKLILYKGKQQHIAVAAINQQFIFKAQGNNFLSFLDNERTSWSVKFENEQSSVEFAKQVVLAKANSLGSSLSSFGNIITQDIFLGEGEPLDNNGVAVIRYTGWLLSNHSFGKVFDTNVDADKPLKVKLGKGKVIKGWEDGLQGCKQKSRRLLVVPPPLAYGSQGLANTVPSNATLIFDISIIKAKSGRDSTRSTTPVSNTGSEAERPETRSLSHSSVDESIRARGASLSEQLSQAASSGAESDKARLLSRMAKMGNQILPLVGAVPARPSSESEPEDEPPALQQTTRPQPALRADSPKPFVKPRSTQPLPAPQPMMQPVIQPMVAPYAGMPHQASAASAAQQMAVYQSQPQFAGGLGAYPYHQQGLVLPPQPYQAAPMAPLGATVADGQLPLLLSETRSQNTEIRLGLSKVADKVDTVLSKLDSMRPPQAASSVTPYMDSEVLLHNIQRIVQENIKLKEESGEKGNKIQALNEKICDLLQRNQRFMEESNTMLEQRSDSLHSSAAHSQARLHTLEKEKLEVTEKLNEAQSLVSNLKAELSEKQQRDSKMQEQLEELRSHSQEKENILLSLENSLKEARQQKHELEARLAKFEEQVLDLERLKNNLEKNLSEKTQKLKDDRKRADEELDDVKMTHEKEIERLQTKLHQLMAAQSSQQVADLEVELRNEWQARCGKQVAEVEKKLGQRLQELEEEKCQLEQKLGKLPSESSLSVTTGSVKELAELGEEVERLRVWKVKYEELSRSKDEAAGAYESRIRKLLSENQALKSSGGLANAAFDFDAELKKIMNTLFRLLQREFSCAESYSRSEATSIILETIKYYTTELLKMRHSKTSTAATGSGDGSSQNPKEGGTESKTSSAKSEVYSEPAVKDSGSAMIAKFSEPPAAAEAATEVKTGSADAGSADAGSADAGSADAGSGDAGSGDAGSGDAGTGDAGTGGADAGNMHPRLEGDSSNVAAAEEKPKQVQEEVAPASGDNSEKSVANEPKKQPQVEPVPDWSWKPQPPPPPLFDDDDDEDDWLK</sequence>
<feature type="region of interest" description="Disordered" evidence="2">
    <location>
        <begin position="283"/>
        <end position="339"/>
    </location>
</feature>
<evidence type="ECO:0000256" key="2">
    <source>
        <dbReference type="SAM" id="MobiDB-lite"/>
    </source>
</evidence>
<keyword evidence="1 4" id="KW-0413">Isomerase</keyword>
<feature type="compositionally biased region" description="Low complexity" evidence="2">
    <location>
        <begin position="320"/>
        <end position="335"/>
    </location>
</feature>
<dbReference type="GO" id="GO:0003755">
    <property type="term" value="F:peptidyl-prolyl cis-trans isomerase activity"/>
    <property type="evidence" value="ECO:0007669"/>
    <property type="project" value="UniProtKB-KW"/>
</dbReference>
<proteinExistence type="evidence at transcript level"/>
<keyword evidence="1" id="KW-0697">Rotamase</keyword>
<dbReference type="PANTHER" id="PTHR44927">
    <property type="entry name" value="FK506-BINDING PROTEIN 15"/>
    <property type="match status" value="1"/>
</dbReference>
<protein>
    <recommendedName>
        <fullName evidence="1">peptidylprolyl isomerase</fullName>
        <ecNumber evidence="1">5.2.1.8</ecNumber>
    </recommendedName>
</protein>
<feature type="compositionally biased region" description="Low complexity" evidence="2">
    <location>
        <begin position="976"/>
        <end position="1011"/>
    </location>
</feature>
<feature type="compositionally biased region" description="Polar residues" evidence="2">
    <location>
        <begin position="287"/>
        <end position="297"/>
    </location>
</feature>
<dbReference type="InterPro" id="IPR001179">
    <property type="entry name" value="PPIase_FKBP_dom"/>
</dbReference>
<feature type="compositionally biased region" description="Gly residues" evidence="2">
    <location>
        <begin position="1012"/>
        <end position="1035"/>
    </location>
</feature>
<dbReference type="EMBL" id="GEFM01002724">
    <property type="protein sequence ID" value="JAP73072.1"/>
    <property type="molecule type" value="mRNA"/>
</dbReference>
<feature type="compositionally biased region" description="Acidic residues" evidence="2">
    <location>
        <begin position="1104"/>
        <end position="1115"/>
    </location>
</feature>
<organism evidence="4">
    <name type="scientific">Ixodes ricinus</name>
    <name type="common">Common tick</name>
    <name type="synonym">Acarus ricinus</name>
    <dbReference type="NCBI Taxonomy" id="34613"/>
    <lineage>
        <taxon>Eukaryota</taxon>
        <taxon>Metazoa</taxon>
        <taxon>Ecdysozoa</taxon>
        <taxon>Arthropoda</taxon>
        <taxon>Chelicerata</taxon>
        <taxon>Arachnida</taxon>
        <taxon>Acari</taxon>
        <taxon>Parasitiformes</taxon>
        <taxon>Ixodida</taxon>
        <taxon>Ixodoidea</taxon>
        <taxon>Ixodidae</taxon>
        <taxon>Ixodinae</taxon>
        <taxon>Ixodes</taxon>
    </lineage>
</organism>